<name>A0A0F9DZ01_9ZZZZ</name>
<proteinExistence type="predicted"/>
<protein>
    <submittedName>
        <fullName evidence="1">Uncharacterized protein</fullName>
    </submittedName>
</protein>
<reference evidence="1" key="1">
    <citation type="journal article" date="2015" name="Nature">
        <title>Complex archaea that bridge the gap between prokaryotes and eukaryotes.</title>
        <authorList>
            <person name="Spang A."/>
            <person name="Saw J.H."/>
            <person name="Jorgensen S.L."/>
            <person name="Zaremba-Niedzwiedzka K."/>
            <person name="Martijn J."/>
            <person name="Lind A.E."/>
            <person name="van Eijk R."/>
            <person name="Schleper C."/>
            <person name="Guy L."/>
            <person name="Ettema T.J."/>
        </authorList>
    </citation>
    <scope>NUCLEOTIDE SEQUENCE</scope>
</reference>
<sequence>MKKLTYKQKVKLWRRNTITSLQGLYEFCFKGTHLEKELNMRRIRTKINSGKYDPTEEALEGYIHVPSG</sequence>
<gene>
    <name evidence="1" type="ORF">LCGC14_2139800</name>
</gene>
<dbReference type="AlphaFoldDB" id="A0A0F9DZ01"/>
<evidence type="ECO:0000313" key="1">
    <source>
        <dbReference type="EMBL" id="KKL66959.1"/>
    </source>
</evidence>
<dbReference type="EMBL" id="LAZR01027036">
    <property type="protein sequence ID" value="KKL66959.1"/>
    <property type="molecule type" value="Genomic_DNA"/>
</dbReference>
<comment type="caution">
    <text evidence="1">The sequence shown here is derived from an EMBL/GenBank/DDBJ whole genome shotgun (WGS) entry which is preliminary data.</text>
</comment>
<organism evidence="1">
    <name type="scientific">marine sediment metagenome</name>
    <dbReference type="NCBI Taxonomy" id="412755"/>
    <lineage>
        <taxon>unclassified sequences</taxon>
        <taxon>metagenomes</taxon>
        <taxon>ecological metagenomes</taxon>
    </lineage>
</organism>
<accession>A0A0F9DZ01</accession>